<keyword evidence="5 6" id="KW-0349">Heme</keyword>
<dbReference type="InterPro" id="IPR017972">
    <property type="entry name" value="Cyt_P450_CS"/>
</dbReference>
<dbReference type="GO" id="GO:0005506">
    <property type="term" value="F:iron ion binding"/>
    <property type="evidence" value="ECO:0007669"/>
    <property type="project" value="InterPro"/>
</dbReference>
<keyword evidence="8" id="KW-1185">Reference proteome</keyword>
<protein>
    <recommendedName>
        <fullName evidence="9">Cytochrome P450</fullName>
    </recommendedName>
</protein>
<keyword evidence="3 6" id="KW-0560">Oxidoreductase</keyword>
<evidence type="ECO:0008006" key="9">
    <source>
        <dbReference type="Google" id="ProtNLM"/>
    </source>
</evidence>
<organism evidence="7 8">
    <name type="scientific">Aristolochia fimbriata</name>
    <name type="common">White veined hardy Dutchman's pipe vine</name>
    <dbReference type="NCBI Taxonomy" id="158543"/>
    <lineage>
        <taxon>Eukaryota</taxon>
        <taxon>Viridiplantae</taxon>
        <taxon>Streptophyta</taxon>
        <taxon>Embryophyta</taxon>
        <taxon>Tracheophyta</taxon>
        <taxon>Spermatophyta</taxon>
        <taxon>Magnoliopsida</taxon>
        <taxon>Magnoliidae</taxon>
        <taxon>Piperales</taxon>
        <taxon>Aristolochiaceae</taxon>
        <taxon>Aristolochia</taxon>
    </lineage>
</organism>
<dbReference type="GO" id="GO:0020037">
    <property type="term" value="F:heme binding"/>
    <property type="evidence" value="ECO:0007669"/>
    <property type="project" value="InterPro"/>
</dbReference>
<sequence length="501" mass="56024">MVSFAVLFSVFLVFLIAWRFFIKSRTTPGSKLAGKVLPPGPVPAPIFGSLFKLGNEPHVSLTELAARYGPVMSLRLGRVTTVVVSSAAAAKEVLQKHDQKFAGRSVTDSIRVPGVDDSSVVWAQPGPLWRRLRSLCNTCVFNSQRLDASRGLRRRKIDDLVAHVDDRASSGKPVDIGKIAFVTTLNLMSNTLFSVDAVDVDSEAAQEFKDLISALLEEGAKPNIVDFFPFLRPLDPQGIRRKMTSYRVKLDRIFEKQIREREASRAASGYQSRNDFLDALLDQKDINGAEFSPMELKSLFADLFIAGSSTSSDTVEWAMAELLRNPEAMARARTELRDAIDPGREVEESDIPRLPYLQAVVKETLRLHPAVPLVPHRAVTDGEISDYSVPEDTRVIVNLWAIIRDGKVWEDPARFKPERFLDSKLDYRGQQFEFIPFGGGRRMCPGMPLANRMVHLMLASLLRSFAWELPTGMKAHDLDMREKFGLTIQKSVPLVAVPFKQ</sequence>
<dbReference type="CDD" id="cd11073">
    <property type="entry name" value="CYP76-like"/>
    <property type="match status" value="1"/>
</dbReference>
<dbReference type="GO" id="GO:0016705">
    <property type="term" value="F:oxidoreductase activity, acting on paired donors, with incorporation or reduction of molecular oxygen"/>
    <property type="evidence" value="ECO:0007669"/>
    <property type="project" value="InterPro"/>
</dbReference>
<evidence type="ECO:0000256" key="5">
    <source>
        <dbReference type="PIRSR" id="PIRSR602401-1"/>
    </source>
</evidence>
<dbReference type="PRINTS" id="PR00385">
    <property type="entry name" value="P450"/>
</dbReference>
<comment type="cofactor">
    <cofactor evidence="5">
        <name>heme</name>
        <dbReference type="ChEBI" id="CHEBI:30413"/>
    </cofactor>
</comment>
<evidence type="ECO:0000313" key="8">
    <source>
        <dbReference type="Proteomes" id="UP000825729"/>
    </source>
</evidence>
<evidence type="ECO:0000256" key="4">
    <source>
        <dbReference type="ARBA" id="ARBA00023004"/>
    </source>
</evidence>
<dbReference type="Gene3D" id="1.10.630.10">
    <property type="entry name" value="Cytochrome P450"/>
    <property type="match status" value="1"/>
</dbReference>
<dbReference type="InterPro" id="IPR001128">
    <property type="entry name" value="Cyt_P450"/>
</dbReference>
<dbReference type="PANTHER" id="PTHR47950">
    <property type="entry name" value="CYTOCHROME P450, FAMILY 76, SUBFAMILY C, POLYPEPTIDE 5-RELATED"/>
    <property type="match status" value="1"/>
</dbReference>
<dbReference type="InterPro" id="IPR002401">
    <property type="entry name" value="Cyt_P450_E_grp-I"/>
</dbReference>
<dbReference type="GO" id="GO:0004497">
    <property type="term" value="F:monooxygenase activity"/>
    <property type="evidence" value="ECO:0007669"/>
    <property type="project" value="UniProtKB-KW"/>
</dbReference>
<dbReference type="AlphaFoldDB" id="A0AAV7DYI3"/>
<keyword evidence="6" id="KW-0503">Monooxygenase</keyword>
<name>A0AAV7DYI3_ARIFI</name>
<evidence type="ECO:0000256" key="3">
    <source>
        <dbReference type="ARBA" id="ARBA00023002"/>
    </source>
</evidence>
<dbReference type="Pfam" id="PF00067">
    <property type="entry name" value="p450"/>
    <property type="match status" value="1"/>
</dbReference>
<dbReference type="Proteomes" id="UP000825729">
    <property type="component" value="Unassembled WGS sequence"/>
</dbReference>
<evidence type="ECO:0000256" key="2">
    <source>
        <dbReference type="ARBA" id="ARBA00022723"/>
    </source>
</evidence>
<evidence type="ECO:0000256" key="6">
    <source>
        <dbReference type="RuleBase" id="RU000461"/>
    </source>
</evidence>
<feature type="binding site" description="axial binding residue" evidence="5">
    <location>
        <position position="444"/>
    </location>
    <ligand>
        <name>heme</name>
        <dbReference type="ChEBI" id="CHEBI:30413"/>
    </ligand>
    <ligandPart>
        <name>Fe</name>
        <dbReference type="ChEBI" id="CHEBI:18248"/>
    </ligandPart>
</feature>
<dbReference type="PANTHER" id="PTHR47950:SF48">
    <property type="entry name" value="CYTOCHROME P450 FAMILY PROTEIN, EXPRESSED"/>
    <property type="match status" value="1"/>
</dbReference>
<dbReference type="EMBL" id="JAINDJ010000007">
    <property type="protein sequence ID" value="KAG9441544.1"/>
    <property type="molecule type" value="Genomic_DNA"/>
</dbReference>
<dbReference type="FunFam" id="1.10.630.10:FF:000007">
    <property type="entry name" value="Cytochrome P450 76C4"/>
    <property type="match status" value="1"/>
</dbReference>
<comment type="caution">
    <text evidence="7">The sequence shown here is derived from an EMBL/GenBank/DDBJ whole genome shotgun (WGS) entry which is preliminary data.</text>
</comment>
<dbReference type="InterPro" id="IPR036396">
    <property type="entry name" value="Cyt_P450_sf"/>
</dbReference>
<proteinExistence type="inferred from homology"/>
<dbReference type="SUPFAM" id="SSF48264">
    <property type="entry name" value="Cytochrome P450"/>
    <property type="match status" value="1"/>
</dbReference>
<evidence type="ECO:0000256" key="1">
    <source>
        <dbReference type="ARBA" id="ARBA00010617"/>
    </source>
</evidence>
<dbReference type="PRINTS" id="PR00463">
    <property type="entry name" value="EP450I"/>
</dbReference>
<keyword evidence="2 5" id="KW-0479">Metal-binding</keyword>
<keyword evidence="4 5" id="KW-0408">Iron</keyword>
<accession>A0AAV7DYI3</accession>
<reference evidence="7 8" key="1">
    <citation type="submission" date="2021-07" db="EMBL/GenBank/DDBJ databases">
        <title>The Aristolochia fimbriata genome: insights into angiosperm evolution, floral development and chemical biosynthesis.</title>
        <authorList>
            <person name="Jiao Y."/>
        </authorList>
    </citation>
    <scope>NUCLEOTIDE SEQUENCE [LARGE SCALE GENOMIC DNA]</scope>
    <source>
        <strain evidence="7">IBCAS-2021</strain>
        <tissue evidence="7">Leaf</tissue>
    </source>
</reference>
<evidence type="ECO:0000313" key="7">
    <source>
        <dbReference type="EMBL" id="KAG9441544.1"/>
    </source>
</evidence>
<comment type="similarity">
    <text evidence="1 6">Belongs to the cytochrome P450 family.</text>
</comment>
<gene>
    <name evidence="7" type="ORF">H6P81_017398</name>
</gene>
<dbReference type="PROSITE" id="PS00086">
    <property type="entry name" value="CYTOCHROME_P450"/>
    <property type="match status" value="1"/>
</dbReference>